<dbReference type="InterPro" id="IPR036291">
    <property type="entry name" value="NAD(P)-bd_dom_sf"/>
</dbReference>
<evidence type="ECO:0000313" key="4">
    <source>
        <dbReference type="Proteomes" id="UP000030129"/>
    </source>
</evidence>
<comment type="caution">
    <text evidence="3">The sequence shown here is derived from an EMBL/GenBank/DDBJ whole genome shotgun (WGS) entry which is preliminary data.</text>
</comment>
<evidence type="ECO:0000256" key="1">
    <source>
        <dbReference type="ARBA" id="ARBA00006484"/>
    </source>
</evidence>
<dbReference type="RefSeq" id="WP_035134766.1">
    <property type="nucleotide sequence ID" value="NZ_JRLV01000015.1"/>
</dbReference>
<dbReference type="CDD" id="cd05233">
    <property type="entry name" value="SDR_c"/>
    <property type="match status" value="1"/>
</dbReference>
<keyword evidence="2" id="KW-0560">Oxidoreductase</keyword>
<accession>A0A0A2LKL4</accession>
<sequence length="234" mass="25104">MNTSDSKTYIIAGASSGIGLELARILVNNNIVYGISRTPGELQHHENYRHFPYDFLTGEKLPDIAANADGLIYCPGSITLKPLERLSVSDIENDFTINAKGAFTFIQQYKGNIKNSPNASILLFSSVAVQTGLPYHISIAMAKGAIEGLTRALAAELSPTVRVNAIAPSLTNTPLAGTLLNSEAKTEANKQRHPLKNIGSPQEIALFANHLLTQSTWITGQIFGINGGMGTIIK</sequence>
<dbReference type="eggNOG" id="COG1028">
    <property type="taxonomic scope" value="Bacteria"/>
</dbReference>
<dbReference type="PRINTS" id="PR00081">
    <property type="entry name" value="GDHRDH"/>
</dbReference>
<dbReference type="STRING" id="1406840.Q763_12705"/>
<proteinExistence type="inferred from homology"/>
<evidence type="ECO:0000313" key="3">
    <source>
        <dbReference type="EMBL" id="KGO79703.1"/>
    </source>
</evidence>
<dbReference type="InterPro" id="IPR002347">
    <property type="entry name" value="SDR_fam"/>
</dbReference>
<keyword evidence="4" id="KW-1185">Reference proteome</keyword>
<evidence type="ECO:0008006" key="5">
    <source>
        <dbReference type="Google" id="ProtNLM"/>
    </source>
</evidence>
<protein>
    <recommendedName>
        <fullName evidence="5">Oxidoreductase</fullName>
    </recommendedName>
</protein>
<dbReference type="InterPro" id="IPR051122">
    <property type="entry name" value="SDR_DHRS6-like"/>
</dbReference>
<evidence type="ECO:0000256" key="2">
    <source>
        <dbReference type="ARBA" id="ARBA00023002"/>
    </source>
</evidence>
<dbReference type="AlphaFoldDB" id="A0A0A2LKL4"/>
<comment type="similarity">
    <text evidence="1">Belongs to the short-chain dehydrogenases/reductases (SDR) family.</text>
</comment>
<dbReference type="SUPFAM" id="SSF51735">
    <property type="entry name" value="NAD(P)-binding Rossmann-fold domains"/>
    <property type="match status" value="1"/>
</dbReference>
<name>A0A0A2LKL4_9FLAO</name>
<dbReference type="Gene3D" id="3.40.50.720">
    <property type="entry name" value="NAD(P)-binding Rossmann-like Domain"/>
    <property type="match status" value="1"/>
</dbReference>
<dbReference type="PANTHER" id="PTHR43477">
    <property type="entry name" value="DIHYDROANTICAPSIN 7-DEHYDROGENASE"/>
    <property type="match status" value="1"/>
</dbReference>
<dbReference type="GO" id="GO:0016491">
    <property type="term" value="F:oxidoreductase activity"/>
    <property type="evidence" value="ECO:0007669"/>
    <property type="project" value="UniProtKB-KW"/>
</dbReference>
<dbReference type="Pfam" id="PF13561">
    <property type="entry name" value="adh_short_C2"/>
    <property type="match status" value="1"/>
</dbReference>
<dbReference type="EMBL" id="JRLV01000015">
    <property type="protein sequence ID" value="KGO79703.1"/>
    <property type="molecule type" value="Genomic_DNA"/>
</dbReference>
<organism evidence="3 4">
    <name type="scientific">Flavobacterium beibuense F44-8</name>
    <dbReference type="NCBI Taxonomy" id="1406840"/>
    <lineage>
        <taxon>Bacteria</taxon>
        <taxon>Pseudomonadati</taxon>
        <taxon>Bacteroidota</taxon>
        <taxon>Flavobacteriia</taxon>
        <taxon>Flavobacteriales</taxon>
        <taxon>Flavobacteriaceae</taxon>
        <taxon>Flavobacterium</taxon>
    </lineage>
</organism>
<gene>
    <name evidence="3" type="ORF">Q763_12705</name>
</gene>
<dbReference type="PANTHER" id="PTHR43477:SF1">
    <property type="entry name" value="DIHYDROANTICAPSIN 7-DEHYDROGENASE"/>
    <property type="match status" value="1"/>
</dbReference>
<reference evidence="3 4" key="1">
    <citation type="submission" date="2013-09" db="EMBL/GenBank/DDBJ databases">
        <authorList>
            <person name="Zeng Z."/>
            <person name="Chen C."/>
        </authorList>
    </citation>
    <scope>NUCLEOTIDE SEQUENCE [LARGE SCALE GENOMIC DNA]</scope>
    <source>
        <strain evidence="3 4">F44-8</strain>
    </source>
</reference>
<dbReference type="Proteomes" id="UP000030129">
    <property type="component" value="Unassembled WGS sequence"/>
</dbReference>